<evidence type="ECO:0000313" key="2">
    <source>
        <dbReference type="Proteomes" id="UP000655366"/>
    </source>
</evidence>
<organism evidence="1 2">
    <name type="scientific">Arthrobacter terrae</name>
    <dbReference type="NCBI Taxonomy" id="2935737"/>
    <lineage>
        <taxon>Bacteria</taxon>
        <taxon>Bacillati</taxon>
        <taxon>Actinomycetota</taxon>
        <taxon>Actinomycetes</taxon>
        <taxon>Micrococcales</taxon>
        <taxon>Micrococcaceae</taxon>
        <taxon>Arthrobacter</taxon>
    </lineage>
</organism>
<evidence type="ECO:0000313" key="1">
    <source>
        <dbReference type="EMBL" id="MBG0741387.1"/>
    </source>
</evidence>
<sequence>MVEYLNAMSGPATSIIAVSYSRMKDQGTEILMPRIYGEELAEAKSAPHAGRQTTWSVDTYRSWLASNSPSSLDKFEHFLAHAAAAGLSFHGSTTIVPTGTFGIFDRDNTRLGTVSLISYTSKNTSLELDFYRASRLEPQQVAAIAGLSSLPARIAAIPGMEEAGILMSSSGFANRKNTLLSELTDESIRQLVEVLAALRL</sequence>
<comment type="caution">
    <text evidence="1">The sequence shown here is derived from an EMBL/GenBank/DDBJ whole genome shotgun (WGS) entry which is preliminary data.</text>
</comment>
<dbReference type="AlphaFoldDB" id="A0A931GC48"/>
<keyword evidence="2" id="KW-1185">Reference proteome</keyword>
<dbReference type="Proteomes" id="UP000655366">
    <property type="component" value="Unassembled WGS sequence"/>
</dbReference>
<accession>A0A931GC48</accession>
<reference evidence="1 2" key="1">
    <citation type="submission" date="2020-11" db="EMBL/GenBank/DDBJ databases">
        <title>Arthrobacter antarcticus sp. nov., isolated from Antarctic Soil.</title>
        <authorList>
            <person name="Li J."/>
        </authorList>
    </citation>
    <scope>NUCLEOTIDE SEQUENCE [LARGE SCALE GENOMIC DNA]</scope>
    <source>
        <strain evidence="1 2">Z1-20</strain>
    </source>
</reference>
<proteinExistence type="predicted"/>
<dbReference type="RefSeq" id="WP_196398320.1">
    <property type="nucleotide sequence ID" value="NZ_JADNYM010000029.1"/>
</dbReference>
<gene>
    <name evidence="1" type="ORF">IV500_18655</name>
</gene>
<name>A0A931GC48_9MICC</name>
<dbReference type="EMBL" id="JADNYM010000029">
    <property type="protein sequence ID" value="MBG0741387.1"/>
    <property type="molecule type" value="Genomic_DNA"/>
</dbReference>
<protein>
    <submittedName>
        <fullName evidence="1">Uncharacterized protein</fullName>
    </submittedName>
</protein>